<dbReference type="OrthoDB" id="10251605at2759"/>
<evidence type="ECO:0000256" key="13">
    <source>
        <dbReference type="SAM" id="MobiDB-lite"/>
    </source>
</evidence>
<comment type="function">
    <text evidence="10 11">Participates in a complex which severs microtubules in an ATP-dependent manner. May act to target the enzymatic subunit of this complex to sites of action such as the centrosome. Microtubule severing may promote rapid reorganization of cellular microtubule arrays and the release of microtubules from the centrosome following nucleation.</text>
</comment>
<feature type="compositionally biased region" description="Basic and acidic residues" evidence="13">
    <location>
        <begin position="352"/>
        <end position="364"/>
    </location>
</feature>
<sequence>MSHTKRAWKLQEFVAHAANVNCLAIGHKSGRVMVTGGEDRKVNLWAVGKPNCIMSLTGHTTPVEAVRFGHEEEIVVAGSVSGALKIWNLEEAKIMRTLTGHNASIRSLDFHPFGDYAASGSMDCNIKLWDIRRKGCIYTYKGHTSSVNCVRFSPDGKWIASASDDGLVKMWDITAGRMLTELTEHTGPVNVVEFHPNELLIASGSSDRTVKFWDLETFKMVSTTDGDSSPVRRIFFHPEGQCMFSGGRDVMKVYGWEPAKCYDSIPMSWGEVADIGLAQNQLICAAFSKTNVSSFVVDLQRVKPCGTVPHSDGPPSPSVGVAPHNMSNSSSGRRSFITERPPTTSTRQASVPKEEAEEPTHDKDDMSDESAADIQSPAVYNNIFRPKSKLSRSPTRQSPFMPPPEDGQSEIFPVHQPASTPAPVTQRTKSVTKTASKPSVPPVSKTPSATPVVKAVSNPTPKPNSTPAPPPKEPDPIAGIAAEDFLPKSAYGGSTPSGEPNEEEVLSAVLKGHGAMAQVMSGRSKNIQIVRAMWTSGNTKTAVDSAISMNDQAVLVDLLNVLNLKSGLWSLELCATLLPLVKDLLQSKYDSYVMTACNALKIILRNFGPVIKSNLTAPPSVGVDISREERYRKCNKAYSVILQIRSDMDKRQNLQGNVGTIFRELQILMNNLE</sequence>
<dbReference type="InterPro" id="IPR028021">
    <property type="entry name" value="Katanin_C-terminal"/>
</dbReference>
<keyword evidence="8 11" id="KW-0206">Cytoskeleton</keyword>
<reference evidence="15 16" key="1">
    <citation type="journal article" date="2017" name="Nat. Ecol. Evol.">
        <title>Scallop genome provides insights into evolution of bilaterian karyotype and development.</title>
        <authorList>
            <person name="Wang S."/>
            <person name="Zhang J."/>
            <person name="Jiao W."/>
            <person name="Li J."/>
            <person name="Xun X."/>
            <person name="Sun Y."/>
            <person name="Guo X."/>
            <person name="Huan P."/>
            <person name="Dong B."/>
            <person name="Zhang L."/>
            <person name="Hu X."/>
            <person name="Sun X."/>
            <person name="Wang J."/>
            <person name="Zhao C."/>
            <person name="Wang Y."/>
            <person name="Wang D."/>
            <person name="Huang X."/>
            <person name="Wang R."/>
            <person name="Lv J."/>
            <person name="Li Y."/>
            <person name="Zhang Z."/>
            <person name="Liu B."/>
            <person name="Lu W."/>
            <person name="Hui Y."/>
            <person name="Liang J."/>
            <person name="Zhou Z."/>
            <person name="Hou R."/>
            <person name="Li X."/>
            <person name="Liu Y."/>
            <person name="Li H."/>
            <person name="Ning X."/>
            <person name="Lin Y."/>
            <person name="Zhao L."/>
            <person name="Xing Q."/>
            <person name="Dou J."/>
            <person name="Li Y."/>
            <person name="Mao J."/>
            <person name="Guo H."/>
            <person name="Dou H."/>
            <person name="Li T."/>
            <person name="Mu C."/>
            <person name="Jiang W."/>
            <person name="Fu Q."/>
            <person name="Fu X."/>
            <person name="Miao Y."/>
            <person name="Liu J."/>
            <person name="Yu Q."/>
            <person name="Li R."/>
            <person name="Liao H."/>
            <person name="Li X."/>
            <person name="Kong Y."/>
            <person name="Jiang Z."/>
            <person name="Chourrout D."/>
            <person name="Li R."/>
            <person name="Bao Z."/>
        </authorList>
    </citation>
    <scope>NUCLEOTIDE SEQUENCE [LARGE SCALE GENOMIC DNA]</scope>
    <source>
        <strain evidence="15 16">PY_sf001</strain>
    </source>
</reference>
<dbReference type="InterPro" id="IPR036322">
    <property type="entry name" value="WD40_repeat_dom_sf"/>
</dbReference>
<dbReference type="GO" id="GO:0005874">
    <property type="term" value="C:microtubule"/>
    <property type="evidence" value="ECO:0007669"/>
    <property type="project" value="UniProtKB-KW"/>
</dbReference>
<evidence type="ECO:0000256" key="11">
    <source>
        <dbReference type="HAMAP-Rule" id="MF_03022"/>
    </source>
</evidence>
<evidence type="ECO:0000256" key="10">
    <source>
        <dbReference type="ARBA" id="ARBA00057470"/>
    </source>
</evidence>
<feature type="compositionally biased region" description="Low complexity" evidence="13">
    <location>
        <begin position="433"/>
        <end position="459"/>
    </location>
</feature>
<dbReference type="STRING" id="6573.A0A210PFE9"/>
<dbReference type="GO" id="GO:0008352">
    <property type="term" value="C:katanin complex"/>
    <property type="evidence" value="ECO:0007669"/>
    <property type="project" value="InterPro"/>
</dbReference>
<dbReference type="AlphaFoldDB" id="A0A210PFE9"/>
<evidence type="ECO:0000256" key="1">
    <source>
        <dbReference type="ARBA" id="ARBA00004186"/>
    </source>
</evidence>
<dbReference type="GO" id="GO:0005737">
    <property type="term" value="C:cytoplasm"/>
    <property type="evidence" value="ECO:0007669"/>
    <property type="project" value="UniProtKB-SubCell"/>
</dbReference>
<dbReference type="HAMAP" id="MF_03022">
    <property type="entry name" value="Katanin_p80_B1"/>
    <property type="match status" value="1"/>
</dbReference>
<organism evidence="15 16">
    <name type="scientific">Mizuhopecten yessoensis</name>
    <name type="common">Japanese scallop</name>
    <name type="synonym">Patinopecten yessoensis</name>
    <dbReference type="NCBI Taxonomy" id="6573"/>
    <lineage>
        <taxon>Eukaryota</taxon>
        <taxon>Metazoa</taxon>
        <taxon>Spiralia</taxon>
        <taxon>Lophotrochozoa</taxon>
        <taxon>Mollusca</taxon>
        <taxon>Bivalvia</taxon>
        <taxon>Autobranchia</taxon>
        <taxon>Pteriomorphia</taxon>
        <taxon>Pectinida</taxon>
        <taxon>Pectinoidea</taxon>
        <taxon>Pectinidae</taxon>
        <taxon>Mizuhopecten</taxon>
    </lineage>
</organism>
<protein>
    <recommendedName>
        <fullName evidence="11">Katanin p80 WD40 repeat-containing subunit B1</fullName>
        <shortName evidence="11">Katanin p80 subunit B1</shortName>
    </recommendedName>
    <alternativeName>
        <fullName evidence="11">p80 katanin</fullName>
    </alternativeName>
</protein>
<keyword evidence="16" id="KW-1185">Reference proteome</keyword>
<evidence type="ECO:0000256" key="3">
    <source>
        <dbReference type="ARBA" id="ARBA00022574"/>
    </source>
</evidence>
<feature type="repeat" description="WD" evidence="12">
    <location>
        <begin position="56"/>
        <end position="97"/>
    </location>
</feature>
<evidence type="ECO:0000256" key="6">
    <source>
        <dbReference type="ARBA" id="ARBA00022737"/>
    </source>
</evidence>
<evidence type="ECO:0000313" key="16">
    <source>
        <dbReference type="Proteomes" id="UP000242188"/>
    </source>
</evidence>
<evidence type="ECO:0000256" key="4">
    <source>
        <dbReference type="ARBA" id="ARBA00022618"/>
    </source>
</evidence>
<keyword evidence="3 12" id="KW-0853">WD repeat</keyword>
<feature type="repeat" description="WD" evidence="12">
    <location>
        <begin position="140"/>
        <end position="181"/>
    </location>
</feature>
<dbReference type="PROSITE" id="PS00678">
    <property type="entry name" value="WD_REPEATS_1"/>
    <property type="match status" value="3"/>
</dbReference>
<dbReference type="GO" id="GO:0051013">
    <property type="term" value="P:microtubule severing"/>
    <property type="evidence" value="ECO:0007669"/>
    <property type="project" value="UniProtKB-UniRule"/>
</dbReference>
<dbReference type="PRINTS" id="PR00320">
    <property type="entry name" value="GPROTEINBRPT"/>
</dbReference>
<evidence type="ECO:0000256" key="9">
    <source>
        <dbReference type="ARBA" id="ARBA00023306"/>
    </source>
</evidence>
<keyword evidence="5 11" id="KW-0493">Microtubule</keyword>
<dbReference type="InterPro" id="IPR015943">
    <property type="entry name" value="WD40/YVTN_repeat-like_dom_sf"/>
</dbReference>
<evidence type="ECO:0000256" key="5">
    <source>
        <dbReference type="ARBA" id="ARBA00022701"/>
    </source>
</evidence>
<dbReference type="PANTHER" id="PTHR19845">
    <property type="entry name" value="KATANIN P80 SUBUNIT"/>
    <property type="match status" value="1"/>
</dbReference>
<dbReference type="SUPFAM" id="SSF50978">
    <property type="entry name" value="WD40 repeat-like"/>
    <property type="match status" value="1"/>
</dbReference>
<feature type="repeat" description="WD" evidence="12">
    <location>
        <begin position="98"/>
        <end position="139"/>
    </location>
</feature>
<dbReference type="GO" id="GO:0051301">
    <property type="term" value="P:cell division"/>
    <property type="evidence" value="ECO:0007669"/>
    <property type="project" value="UniProtKB-KW"/>
</dbReference>
<keyword evidence="6" id="KW-0677">Repeat</keyword>
<comment type="caution">
    <text evidence="15">The sequence shown here is derived from an EMBL/GenBank/DDBJ whole genome shotgun (WGS) entry which is preliminary data.</text>
</comment>
<evidence type="ECO:0000259" key="14">
    <source>
        <dbReference type="Pfam" id="PF13925"/>
    </source>
</evidence>
<dbReference type="PANTHER" id="PTHR19845:SF0">
    <property type="entry name" value="KATANIN P80 WD40 REPEAT-CONTAINING SUBUNIT B1"/>
    <property type="match status" value="1"/>
</dbReference>
<keyword evidence="9 11" id="KW-0131">Cell cycle</keyword>
<dbReference type="Proteomes" id="UP000242188">
    <property type="component" value="Unassembled WGS sequence"/>
</dbReference>
<dbReference type="InterPro" id="IPR026962">
    <property type="entry name" value="KTNB1"/>
</dbReference>
<dbReference type="PROSITE" id="PS50082">
    <property type="entry name" value="WD_REPEATS_2"/>
    <property type="match status" value="5"/>
</dbReference>
<dbReference type="GO" id="GO:0007019">
    <property type="term" value="P:microtubule depolymerization"/>
    <property type="evidence" value="ECO:0007669"/>
    <property type="project" value="TreeGrafter"/>
</dbReference>
<name>A0A210PFE9_MIZYE</name>
<evidence type="ECO:0000256" key="8">
    <source>
        <dbReference type="ARBA" id="ARBA00023212"/>
    </source>
</evidence>
<dbReference type="GO" id="GO:0005813">
    <property type="term" value="C:centrosome"/>
    <property type="evidence" value="ECO:0007669"/>
    <property type="project" value="UniProtKB-SubCell"/>
</dbReference>
<dbReference type="Pfam" id="PF00400">
    <property type="entry name" value="WD40"/>
    <property type="match status" value="5"/>
</dbReference>
<keyword evidence="4 11" id="KW-0132">Cell division</keyword>
<dbReference type="CDD" id="cd00200">
    <property type="entry name" value="WD40"/>
    <property type="match status" value="1"/>
</dbReference>
<dbReference type="InterPro" id="IPR020472">
    <property type="entry name" value="WD40_PAC1"/>
</dbReference>
<feature type="compositionally biased region" description="Polar residues" evidence="13">
    <location>
        <begin position="417"/>
        <end position="432"/>
    </location>
</feature>
<feature type="region of interest" description="Disordered" evidence="13">
    <location>
        <begin position="307"/>
        <end position="478"/>
    </location>
</feature>
<comment type="subcellular location">
    <subcellularLocation>
        <location evidence="1 11">Cytoplasm</location>
        <location evidence="1 11">Cytoskeleton</location>
        <location evidence="1 11">Spindle</location>
    </subcellularLocation>
    <subcellularLocation>
        <location evidence="11">Cytoplasm</location>
    </subcellularLocation>
    <subcellularLocation>
        <location evidence="11">Cytoplasm</location>
        <location evidence="11">Cytoskeleton</location>
        <location evidence="11">Microtubule organizing center</location>
        <location evidence="11">Centrosome</location>
    </subcellularLocation>
    <subcellularLocation>
        <location evidence="11">Cytoplasm</location>
        <location evidence="11">Cytoskeleton</location>
        <location evidence="11">Spindle pole</location>
    </subcellularLocation>
    <subcellularLocation>
        <location evidence="11">Cytoplasm</location>
        <location evidence="11">Cytoskeleton</location>
    </subcellularLocation>
    <text evidence="11">Predominantly cytoplasmic. Localized to the interphase centrosome and mitotic spindle poles.</text>
</comment>
<feature type="repeat" description="WD" evidence="12">
    <location>
        <begin position="13"/>
        <end position="55"/>
    </location>
</feature>
<dbReference type="PROSITE" id="PS50294">
    <property type="entry name" value="WD_REPEATS_REGION"/>
    <property type="match status" value="5"/>
</dbReference>
<dbReference type="InterPro" id="IPR001680">
    <property type="entry name" value="WD40_rpt"/>
</dbReference>
<feature type="domain" description="Katanin p80 subunit C-terminal" evidence="14">
    <location>
        <begin position="511"/>
        <end position="669"/>
    </location>
</feature>
<evidence type="ECO:0000313" key="15">
    <source>
        <dbReference type="EMBL" id="OWF35214.1"/>
    </source>
</evidence>
<feature type="compositionally biased region" description="Pro residues" evidence="13">
    <location>
        <begin position="460"/>
        <end position="471"/>
    </location>
</feature>
<evidence type="ECO:0000256" key="7">
    <source>
        <dbReference type="ARBA" id="ARBA00022776"/>
    </source>
</evidence>
<comment type="subunit">
    <text evidence="11">Interacts with KATNA1. This interaction enhances the microtubule binding and severing activity of KATNA1 and also targets this activity to the centrosome.</text>
</comment>
<keyword evidence="2 11" id="KW-0963">Cytoplasm</keyword>
<evidence type="ECO:0000256" key="2">
    <source>
        <dbReference type="ARBA" id="ARBA00022490"/>
    </source>
</evidence>
<proteinExistence type="inferred from homology"/>
<dbReference type="EMBL" id="NEDP02076737">
    <property type="protein sequence ID" value="OWF35214.1"/>
    <property type="molecule type" value="Genomic_DNA"/>
</dbReference>
<dbReference type="InterPro" id="IPR019775">
    <property type="entry name" value="WD40_repeat_CS"/>
</dbReference>
<accession>A0A210PFE9</accession>
<evidence type="ECO:0000256" key="12">
    <source>
        <dbReference type="PROSITE-ProRule" id="PRU00221"/>
    </source>
</evidence>
<dbReference type="SMART" id="SM00320">
    <property type="entry name" value="WD40"/>
    <property type="match status" value="6"/>
</dbReference>
<comment type="similarity">
    <text evidence="11">Belongs to the WD repeat KATNB1 family.</text>
</comment>
<feature type="repeat" description="WD" evidence="12">
    <location>
        <begin position="182"/>
        <end position="223"/>
    </location>
</feature>
<dbReference type="GO" id="GO:0008017">
    <property type="term" value="F:microtubule binding"/>
    <property type="evidence" value="ECO:0007669"/>
    <property type="project" value="UniProtKB-UniRule"/>
</dbReference>
<dbReference type="Pfam" id="PF13925">
    <property type="entry name" value="Katanin_con80"/>
    <property type="match status" value="1"/>
</dbReference>
<keyword evidence="7 11" id="KW-0498">Mitosis</keyword>
<dbReference type="Gene3D" id="2.130.10.10">
    <property type="entry name" value="YVTN repeat-like/Quinoprotein amine dehydrogenase"/>
    <property type="match status" value="2"/>
</dbReference>
<dbReference type="FunFam" id="2.130.10.10:FF:000846">
    <property type="entry name" value="Katanin p80 WD40 repeat-containing subunit B1 homolog"/>
    <property type="match status" value="1"/>
</dbReference>
<dbReference type="GO" id="GO:0000922">
    <property type="term" value="C:spindle pole"/>
    <property type="evidence" value="ECO:0007669"/>
    <property type="project" value="UniProtKB-SubCell"/>
</dbReference>
<gene>
    <name evidence="11" type="primary">KATNB1</name>
    <name evidence="15" type="ORF">KP79_PYT14230</name>
</gene>